<accession>A0AAF0ZYK2</accession>
<proteinExistence type="predicted"/>
<reference evidence="1" key="1">
    <citation type="submission" date="2023-08" db="EMBL/GenBank/DDBJ databases">
        <title>A de novo genome assembly of Solanum verrucosum Schlechtendal, a Mexican diploid species geographically isolated from the other diploid A-genome species in potato relatives.</title>
        <authorList>
            <person name="Hosaka K."/>
        </authorList>
    </citation>
    <scope>NUCLEOTIDE SEQUENCE</scope>
    <source>
        <tissue evidence="1">Young leaves</tissue>
    </source>
</reference>
<gene>
    <name evidence="1" type="ORF">MTR67_047808</name>
</gene>
<sequence length="66" mass="7440">MMTQFYLFSRHVMGSGTKPVSVVGTNIGKCLDNVKFEALDFVKVQYLGNQVRGSHTNYQRQRGNKG</sequence>
<evidence type="ECO:0000313" key="2">
    <source>
        <dbReference type="Proteomes" id="UP001234989"/>
    </source>
</evidence>
<dbReference type="EMBL" id="CP133622">
    <property type="protein sequence ID" value="WMV54423.1"/>
    <property type="molecule type" value="Genomic_DNA"/>
</dbReference>
<protein>
    <submittedName>
        <fullName evidence="1">Uncharacterized protein</fullName>
    </submittedName>
</protein>
<dbReference type="AlphaFoldDB" id="A0AAF0ZYK2"/>
<keyword evidence="2" id="KW-1185">Reference proteome</keyword>
<evidence type="ECO:0000313" key="1">
    <source>
        <dbReference type="EMBL" id="WMV54423.1"/>
    </source>
</evidence>
<organism evidence="1 2">
    <name type="scientific">Solanum verrucosum</name>
    <dbReference type="NCBI Taxonomy" id="315347"/>
    <lineage>
        <taxon>Eukaryota</taxon>
        <taxon>Viridiplantae</taxon>
        <taxon>Streptophyta</taxon>
        <taxon>Embryophyta</taxon>
        <taxon>Tracheophyta</taxon>
        <taxon>Spermatophyta</taxon>
        <taxon>Magnoliopsida</taxon>
        <taxon>eudicotyledons</taxon>
        <taxon>Gunneridae</taxon>
        <taxon>Pentapetalae</taxon>
        <taxon>asterids</taxon>
        <taxon>lamiids</taxon>
        <taxon>Solanales</taxon>
        <taxon>Solanaceae</taxon>
        <taxon>Solanoideae</taxon>
        <taxon>Solaneae</taxon>
        <taxon>Solanum</taxon>
    </lineage>
</organism>
<dbReference type="Proteomes" id="UP001234989">
    <property type="component" value="Chromosome 11"/>
</dbReference>
<name>A0AAF0ZYK2_SOLVR</name>